<evidence type="ECO:0000313" key="1">
    <source>
        <dbReference type="EMBL" id="RXW19083.1"/>
    </source>
</evidence>
<dbReference type="AlphaFoldDB" id="A0A4Q2DH05"/>
<name>A0A4Q2DH05_9AGAR</name>
<dbReference type="GO" id="GO:0003676">
    <property type="term" value="F:nucleic acid binding"/>
    <property type="evidence" value="ECO:0007669"/>
    <property type="project" value="InterPro"/>
</dbReference>
<dbReference type="OrthoDB" id="439993at2759"/>
<dbReference type="Proteomes" id="UP000290288">
    <property type="component" value="Unassembled WGS sequence"/>
</dbReference>
<proteinExistence type="predicted"/>
<dbReference type="Gene3D" id="3.30.70.330">
    <property type="match status" value="1"/>
</dbReference>
<gene>
    <name evidence="1" type="ORF">EST38_g6779</name>
</gene>
<dbReference type="InterPro" id="IPR012677">
    <property type="entry name" value="Nucleotide-bd_a/b_plait_sf"/>
</dbReference>
<accession>A0A4Q2DH05</accession>
<dbReference type="InterPro" id="IPR035979">
    <property type="entry name" value="RBD_domain_sf"/>
</dbReference>
<dbReference type="SUPFAM" id="SSF54928">
    <property type="entry name" value="RNA-binding domain, RBD"/>
    <property type="match status" value="1"/>
</dbReference>
<organism evidence="1 2">
    <name type="scientific">Candolleomyces aberdarensis</name>
    <dbReference type="NCBI Taxonomy" id="2316362"/>
    <lineage>
        <taxon>Eukaryota</taxon>
        <taxon>Fungi</taxon>
        <taxon>Dikarya</taxon>
        <taxon>Basidiomycota</taxon>
        <taxon>Agaricomycotina</taxon>
        <taxon>Agaricomycetes</taxon>
        <taxon>Agaricomycetidae</taxon>
        <taxon>Agaricales</taxon>
        <taxon>Agaricineae</taxon>
        <taxon>Psathyrellaceae</taxon>
        <taxon>Candolleomyces</taxon>
    </lineage>
</organism>
<keyword evidence="2" id="KW-1185">Reference proteome</keyword>
<comment type="caution">
    <text evidence="1">The sequence shown here is derived from an EMBL/GenBank/DDBJ whole genome shotgun (WGS) entry which is preliminary data.</text>
</comment>
<evidence type="ECO:0000313" key="2">
    <source>
        <dbReference type="Proteomes" id="UP000290288"/>
    </source>
</evidence>
<dbReference type="STRING" id="2316362.A0A4Q2DH05"/>
<sequence length="58" mass="6961">MYGTINFIRMQRGKNKKFKASVFTEFADFKTVDRFLKAKPKPTFEDRELLIMTKDRLL</sequence>
<dbReference type="EMBL" id="SDEE01000222">
    <property type="protein sequence ID" value="RXW19083.1"/>
    <property type="molecule type" value="Genomic_DNA"/>
</dbReference>
<protein>
    <submittedName>
        <fullName evidence="1">Uncharacterized protein</fullName>
    </submittedName>
</protein>
<reference evidence="1 2" key="1">
    <citation type="submission" date="2019-01" db="EMBL/GenBank/DDBJ databases">
        <title>Draft genome sequence of Psathyrella aberdarensis IHI B618.</title>
        <authorList>
            <person name="Buettner E."/>
            <person name="Kellner H."/>
        </authorList>
    </citation>
    <scope>NUCLEOTIDE SEQUENCE [LARGE SCALE GENOMIC DNA]</scope>
    <source>
        <strain evidence="1 2">IHI B618</strain>
    </source>
</reference>